<reference evidence="2" key="1">
    <citation type="journal article" date="2019" name="Int. J. Syst. Evol. Microbiol.">
        <title>The Global Catalogue of Microorganisms (GCM) 10K type strain sequencing project: providing services to taxonomists for standard genome sequencing and annotation.</title>
        <authorList>
            <consortium name="The Broad Institute Genomics Platform"/>
            <consortium name="The Broad Institute Genome Sequencing Center for Infectious Disease"/>
            <person name="Wu L."/>
            <person name="Ma J."/>
        </authorList>
    </citation>
    <scope>NUCLEOTIDE SEQUENCE [LARGE SCALE GENOMIC DNA]</scope>
    <source>
        <strain evidence="2">KCTC 42805</strain>
    </source>
</reference>
<sequence>MMLSQVICLRVGLFSTFFIVACKGKPFIETIWYTAVYQNPSKQYLDTLKISDFPRKRLFCFLEINRLDSSKYSSFYLQSSAKKQPIELVLVAKKSGLFLDENRDRYLVATRYFEDEALFESLVNRLSESYIILKTDSKPDTVYLKGERLERVNHLTIEYAENILSKRVETKTE</sequence>
<name>A0ABW5MBL2_9BACT</name>
<gene>
    <name evidence="1" type="ORF">ACFSUS_27810</name>
</gene>
<evidence type="ECO:0000313" key="2">
    <source>
        <dbReference type="Proteomes" id="UP001597469"/>
    </source>
</evidence>
<proteinExistence type="predicted"/>
<comment type="caution">
    <text evidence="1">The sequence shown here is derived from an EMBL/GenBank/DDBJ whole genome shotgun (WGS) entry which is preliminary data.</text>
</comment>
<protein>
    <submittedName>
        <fullName evidence="1">Uncharacterized protein</fullName>
    </submittedName>
</protein>
<organism evidence="1 2">
    <name type="scientific">Spirosoma soli</name>
    <dbReference type="NCBI Taxonomy" id="1770529"/>
    <lineage>
        <taxon>Bacteria</taxon>
        <taxon>Pseudomonadati</taxon>
        <taxon>Bacteroidota</taxon>
        <taxon>Cytophagia</taxon>
        <taxon>Cytophagales</taxon>
        <taxon>Cytophagaceae</taxon>
        <taxon>Spirosoma</taxon>
    </lineage>
</organism>
<dbReference type="Proteomes" id="UP001597469">
    <property type="component" value="Unassembled WGS sequence"/>
</dbReference>
<keyword evidence="2" id="KW-1185">Reference proteome</keyword>
<accession>A0ABW5MBL2</accession>
<dbReference type="RefSeq" id="WP_381528217.1">
    <property type="nucleotide sequence ID" value="NZ_JBHULN010000029.1"/>
</dbReference>
<dbReference type="EMBL" id="JBHULN010000029">
    <property type="protein sequence ID" value="MFD2574473.1"/>
    <property type="molecule type" value="Genomic_DNA"/>
</dbReference>
<evidence type="ECO:0000313" key="1">
    <source>
        <dbReference type="EMBL" id="MFD2574473.1"/>
    </source>
</evidence>